<keyword evidence="3" id="KW-1185">Reference proteome</keyword>
<dbReference type="PANTHER" id="PTHR30336">
    <property type="entry name" value="INNER MEMBRANE PROTEIN, PROBABLE PERMEASE"/>
    <property type="match status" value="1"/>
</dbReference>
<sequence>MKRSLLKAGLVALCVLGLLLTAWCGVVAWCGVRSSVQPAEMAVIFGTAVTDQGVPKPALRDRLESGLDLWKEHHVRTLLVSGAVETENHQDEAEIMAHWLEAHGVPASDIIVDSQGNNTWLTALHVAEESPDGAVVVSQWFHIMRAEWALRHAGVNRVSGAYPPRFRIPELWYLFREAVALPVYALTKTLPSRDGAQ</sequence>
<dbReference type="EMBL" id="BAQW01000006">
    <property type="protein sequence ID" value="GBR11418.1"/>
    <property type="molecule type" value="Genomic_DNA"/>
</dbReference>
<gene>
    <name evidence="2" type="ORF">AA0228_1367</name>
</gene>
<dbReference type="CDD" id="cd06259">
    <property type="entry name" value="YdcF-like"/>
    <property type="match status" value="1"/>
</dbReference>
<evidence type="ECO:0000259" key="1">
    <source>
        <dbReference type="Pfam" id="PF02698"/>
    </source>
</evidence>
<feature type="domain" description="DUF218" evidence="1">
    <location>
        <begin position="41"/>
        <end position="158"/>
    </location>
</feature>
<protein>
    <recommendedName>
        <fullName evidence="1">DUF218 domain-containing protein</fullName>
    </recommendedName>
</protein>
<dbReference type="Pfam" id="PF02698">
    <property type="entry name" value="DUF218"/>
    <property type="match status" value="1"/>
</dbReference>
<proteinExistence type="predicted"/>
<evidence type="ECO:0000313" key="2">
    <source>
        <dbReference type="EMBL" id="GBR11418.1"/>
    </source>
</evidence>
<dbReference type="PANTHER" id="PTHR30336:SF20">
    <property type="entry name" value="DUF218 DOMAIN-CONTAINING PROTEIN"/>
    <property type="match status" value="1"/>
</dbReference>
<dbReference type="InterPro" id="IPR014729">
    <property type="entry name" value="Rossmann-like_a/b/a_fold"/>
</dbReference>
<comment type="caution">
    <text evidence="2">The sequence shown here is derived from an EMBL/GenBank/DDBJ whole genome shotgun (WGS) entry which is preliminary data.</text>
</comment>
<name>A0ABQ0QAX9_9PROT</name>
<accession>A0ABQ0QAX9</accession>
<evidence type="ECO:0000313" key="3">
    <source>
        <dbReference type="Proteomes" id="UP001061070"/>
    </source>
</evidence>
<reference evidence="2" key="1">
    <citation type="submission" date="2013-04" db="EMBL/GenBank/DDBJ databases">
        <title>The genome sequencing project of 58 acetic acid bacteria.</title>
        <authorList>
            <person name="Okamoto-Kainuma A."/>
            <person name="Ishikawa M."/>
            <person name="Umino S."/>
            <person name="Koizumi Y."/>
            <person name="Shiwa Y."/>
            <person name="Yoshikawa H."/>
            <person name="Matsutani M."/>
            <person name="Matsushita K."/>
        </authorList>
    </citation>
    <scope>NUCLEOTIDE SEQUENCE</scope>
    <source>
        <strain evidence="2">NRIC 0228</strain>
    </source>
</reference>
<organism evidence="2 3">
    <name type="scientific">Gluconobacter frateurii NRIC 0228</name>
    <dbReference type="NCBI Taxonomy" id="1307946"/>
    <lineage>
        <taxon>Bacteria</taxon>
        <taxon>Pseudomonadati</taxon>
        <taxon>Pseudomonadota</taxon>
        <taxon>Alphaproteobacteria</taxon>
        <taxon>Acetobacterales</taxon>
        <taxon>Acetobacteraceae</taxon>
        <taxon>Gluconobacter</taxon>
    </lineage>
</organism>
<dbReference type="Gene3D" id="3.40.50.620">
    <property type="entry name" value="HUPs"/>
    <property type="match status" value="1"/>
</dbReference>
<dbReference type="InterPro" id="IPR051599">
    <property type="entry name" value="Cell_Envelope_Assoc"/>
</dbReference>
<dbReference type="InterPro" id="IPR003848">
    <property type="entry name" value="DUF218"/>
</dbReference>
<dbReference type="RefSeq" id="WP_244902202.1">
    <property type="nucleotide sequence ID" value="NZ_BAQW01000006.1"/>
</dbReference>
<dbReference type="Proteomes" id="UP001061070">
    <property type="component" value="Unassembled WGS sequence"/>
</dbReference>